<dbReference type="EMBL" id="JACIFP010000002">
    <property type="protein sequence ID" value="MBB4137978.1"/>
    <property type="molecule type" value="Genomic_DNA"/>
</dbReference>
<evidence type="ECO:0000313" key="2">
    <source>
        <dbReference type="EMBL" id="MBB4137978.1"/>
    </source>
</evidence>
<gene>
    <name evidence="2" type="ORF">BKA16_004603</name>
</gene>
<feature type="region of interest" description="Disordered" evidence="1">
    <location>
        <begin position="1"/>
        <end position="26"/>
    </location>
</feature>
<proteinExistence type="predicted"/>
<dbReference type="RefSeq" id="WP_183373262.1">
    <property type="nucleotide sequence ID" value="NZ_BAABHL010000162.1"/>
</dbReference>
<evidence type="ECO:0000313" key="3">
    <source>
        <dbReference type="Proteomes" id="UP000551501"/>
    </source>
</evidence>
<organism evidence="2 3">
    <name type="scientific">Gordonia humi</name>
    <dbReference type="NCBI Taxonomy" id="686429"/>
    <lineage>
        <taxon>Bacteria</taxon>
        <taxon>Bacillati</taxon>
        <taxon>Actinomycetota</taxon>
        <taxon>Actinomycetes</taxon>
        <taxon>Mycobacteriales</taxon>
        <taxon>Gordoniaceae</taxon>
        <taxon>Gordonia</taxon>
    </lineage>
</organism>
<dbReference type="AlphaFoldDB" id="A0A840F6E1"/>
<sequence length="69" mass="7723">MTEDVETAGGGVIDRKSNRGRRRRPVSDYIAIVRPPGDPTAIRVFARDELDEAQRYASAHDTQVEDLPE</sequence>
<evidence type="ECO:0000256" key="1">
    <source>
        <dbReference type="SAM" id="MobiDB-lite"/>
    </source>
</evidence>
<keyword evidence="3" id="KW-1185">Reference proteome</keyword>
<comment type="caution">
    <text evidence="2">The sequence shown here is derived from an EMBL/GenBank/DDBJ whole genome shotgun (WGS) entry which is preliminary data.</text>
</comment>
<accession>A0A840F6E1</accession>
<reference evidence="2 3" key="1">
    <citation type="submission" date="2020-08" db="EMBL/GenBank/DDBJ databases">
        <title>Sequencing the genomes of 1000 actinobacteria strains.</title>
        <authorList>
            <person name="Klenk H.-P."/>
        </authorList>
    </citation>
    <scope>NUCLEOTIDE SEQUENCE [LARGE SCALE GENOMIC DNA]</scope>
    <source>
        <strain evidence="2 3">DSM 45298</strain>
    </source>
</reference>
<dbReference type="Proteomes" id="UP000551501">
    <property type="component" value="Unassembled WGS sequence"/>
</dbReference>
<name>A0A840F6E1_9ACTN</name>
<protein>
    <submittedName>
        <fullName evidence="2">Uncharacterized protein</fullName>
    </submittedName>
</protein>